<dbReference type="OrthoDB" id="1100929at2"/>
<name>A0A4Y8VHH9_9BACT</name>
<dbReference type="AlphaFoldDB" id="A0A4Y8VHH9"/>
<evidence type="ECO:0000313" key="2">
    <source>
        <dbReference type="Proteomes" id="UP000297872"/>
    </source>
</evidence>
<keyword evidence="2" id="KW-1185">Reference proteome</keyword>
<comment type="caution">
    <text evidence="1">The sequence shown here is derived from an EMBL/GenBank/DDBJ whole genome shotgun (WGS) entry which is preliminary data.</text>
</comment>
<dbReference type="GeneID" id="302995690"/>
<dbReference type="Proteomes" id="UP000297872">
    <property type="component" value="Unassembled WGS sequence"/>
</dbReference>
<gene>
    <name evidence="1" type="ORF">EXN75_10395</name>
</gene>
<reference evidence="1 2" key="1">
    <citation type="submission" date="2019-02" db="EMBL/GenBank/DDBJ databases">
        <title>Draft Genome Sequence of the Prevotella sp. BCRC 81118, Isolated from Human Feces.</title>
        <authorList>
            <person name="Huang C.-H."/>
        </authorList>
    </citation>
    <scope>NUCLEOTIDE SEQUENCE [LARGE SCALE GENOMIC DNA]</scope>
    <source>
        <strain evidence="1 2">BCRC 81118</strain>
    </source>
</reference>
<accession>A0A4Y8VHH9</accession>
<dbReference type="RefSeq" id="WP_134843756.1">
    <property type="nucleotide sequence ID" value="NZ_SGVY01000027.1"/>
</dbReference>
<protein>
    <recommendedName>
        <fullName evidence="3">Restriction endonuclease type IV Mrr domain-containing protein</fullName>
    </recommendedName>
</protein>
<organism evidence="1 2">
    <name type="scientific">Segatella hominis</name>
    <dbReference type="NCBI Taxonomy" id="2518605"/>
    <lineage>
        <taxon>Bacteria</taxon>
        <taxon>Pseudomonadati</taxon>
        <taxon>Bacteroidota</taxon>
        <taxon>Bacteroidia</taxon>
        <taxon>Bacteroidales</taxon>
        <taxon>Prevotellaceae</taxon>
        <taxon>Segatella</taxon>
    </lineage>
</organism>
<evidence type="ECO:0000313" key="1">
    <source>
        <dbReference type="EMBL" id="TFH79233.1"/>
    </source>
</evidence>
<sequence length="751" mass="87551">MSENKSLIQQLSHCEKYEFDEVVKSYLKEIYKLTNIVFTDGKNDGGIDVKVLDITKAKLQFQLTVQKSSTSAEKNGLRKKILEDVQKAERNFRIYGYSQRLEFFYSYPLTETFIDDVQQTAFVDFGISLVVIDAKRIAGCAHNYPNLYKTILQQSGYNKIILKNSTISEKDKLFYDLVGFGEAADVKLRIVEAFLLQCLFDNGSMEKEELVQLCISKFKSSENTHFYDKMLSRMYSREERLTYNKETKEYSLAEKEREKIAKATQNIEVDENLFYSRVKCVLDNYNEGDNLSEYVNLLYKLYINNIQQRIGQQGSCGIEDTNKILSFAIQNLNSEDCAKKLVEDLVKICDENKYIQKNCAGKVFGSTIDIDILQNYANSEKRVFIDTTLALHMLCYYNYETKGYNNYYYILSCSLHDFCRKNNIRLYLTRPYFQEVRQHILEAMNLKAYMKIPGIEKLGGSKNVFYNYYWFLKKKGLVGGYDAYLDTMKFRFYPIDETLIQEIEVQLNNMGVELVDLKKTYNTNDVKRLIETELINKNRNKSSFGLNHDSLMICYLGDKDVEVHPVDPIFLTWDRTLFSVMEAYFKTFPKAQRWMQFTPSQFIDRYSLLSFSVNEETISKEMLAMLSGDIEEKTSSLLDSLTLILNPEDKTGRQYIDKFTKMKDGSIYMTGRKSDAPQDDLQDDSLDSLILDLTKYYKKQEGGLRKLRQLFGRSELVDEVVELISKNLRNYIAHNCFLDDMIPNFDNLINA</sequence>
<proteinExistence type="predicted"/>
<evidence type="ECO:0008006" key="3">
    <source>
        <dbReference type="Google" id="ProtNLM"/>
    </source>
</evidence>
<dbReference type="EMBL" id="SGVY01000027">
    <property type="protein sequence ID" value="TFH79233.1"/>
    <property type="molecule type" value="Genomic_DNA"/>
</dbReference>